<protein>
    <submittedName>
        <fullName evidence="1">Uncharacterized protein</fullName>
    </submittedName>
</protein>
<reference evidence="1" key="1">
    <citation type="submission" date="2014-11" db="EMBL/GenBank/DDBJ databases">
        <authorList>
            <person name="Amaro Gonzalez C."/>
        </authorList>
    </citation>
    <scope>NUCLEOTIDE SEQUENCE</scope>
</reference>
<proteinExistence type="predicted"/>
<sequence>MGPCKQIPSRHTNVQYILYTQHGTQTMSPSQLLFTCLRYISFDIFQEFCRAEMRNKFTCTAICHVAASHTDHHA</sequence>
<name>A0A0E9PC56_ANGAN</name>
<evidence type="ECO:0000313" key="1">
    <source>
        <dbReference type="EMBL" id="JAH02124.1"/>
    </source>
</evidence>
<accession>A0A0E9PC56</accession>
<organism evidence="1">
    <name type="scientific">Anguilla anguilla</name>
    <name type="common">European freshwater eel</name>
    <name type="synonym">Muraena anguilla</name>
    <dbReference type="NCBI Taxonomy" id="7936"/>
    <lineage>
        <taxon>Eukaryota</taxon>
        <taxon>Metazoa</taxon>
        <taxon>Chordata</taxon>
        <taxon>Craniata</taxon>
        <taxon>Vertebrata</taxon>
        <taxon>Euteleostomi</taxon>
        <taxon>Actinopterygii</taxon>
        <taxon>Neopterygii</taxon>
        <taxon>Teleostei</taxon>
        <taxon>Anguilliformes</taxon>
        <taxon>Anguillidae</taxon>
        <taxon>Anguilla</taxon>
    </lineage>
</organism>
<dbReference type="AlphaFoldDB" id="A0A0E9PC56"/>
<dbReference type="EMBL" id="GBXM01106453">
    <property type="protein sequence ID" value="JAH02124.1"/>
    <property type="molecule type" value="Transcribed_RNA"/>
</dbReference>
<reference evidence="1" key="2">
    <citation type="journal article" date="2015" name="Fish Shellfish Immunol.">
        <title>Early steps in the European eel (Anguilla anguilla)-Vibrio vulnificus interaction in the gills: Role of the RtxA13 toxin.</title>
        <authorList>
            <person name="Callol A."/>
            <person name="Pajuelo D."/>
            <person name="Ebbesson L."/>
            <person name="Teles M."/>
            <person name="MacKenzie S."/>
            <person name="Amaro C."/>
        </authorList>
    </citation>
    <scope>NUCLEOTIDE SEQUENCE</scope>
</reference>